<evidence type="ECO:0000256" key="1">
    <source>
        <dbReference type="ARBA" id="ARBA00023015"/>
    </source>
</evidence>
<evidence type="ECO:0000256" key="2">
    <source>
        <dbReference type="ARBA" id="ARBA00023082"/>
    </source>
</evidence>
<protein>
    <submittedName>
        <fullName evidence="5">RNA polymerase sigma factor</fullName>
    </submittedName>
</protein>
<dbReference type="InterPro" id="IPR014284">
    <property type="entry name" value="RNA_pol_sigma-70_dom"/>
</dbReference>
<dbReference type="Proteomes" id="UP000274920">
    <property type="component" value="Unassembled WGS sequence"/>
</dbReference>
<gene>
    <name evidence="5" type="ORF">EBB54_04200</name>
</gene>
<dbReference type="GO" id="GO:0016987">
    <property type="term" value="F:sigma factor activity"/>
    <property type="evidence" value="ECO:0007669"/>
    <property type="project" value="UniProtKB-KW"/>
</dbReference>
<reference evidence="5" key="1">
    <citation type="submission" date="2018-10" db="EMBL/GenBank/DDBJ databases">
        <title>Schaedlerella arabinophila gen. nov. sp. nov., isolated from the mouse intestinal tract and comparative analysis with the genome of the closely related altered Schaedler flora strain ASF502.</title>
        <authorList>
            <person name="Miyake S."/>
            <person name="Soh M."/>
            <person name="Seedorf H."/>
        </authorList>
    </citation>
    <scope>NUCLEOTIDE SEQUENCE [LARGE SCALE GENOMIC DNA]</scope>
    <source>
        <strain evidence="5">DSM 106076</strain>
    </source>
</reference>
<dbReference type="Gene3D" id="1.10.1740.10">
    <property type="match status" value="1"/>
</dbReference>
<dbReference type="EMBL" id="RHJS01000002">
    <property type="protein sequence ID" value="RRK30665.1"/>
    <property type="molecule type" value="Genomic_DNA"/>
</dbReference>
<dbReference type="PANTHER" id="PTHR43133">
    <property type="entry name" value="RNA POLYMERASE ECF-TYPE SIGMA FACTO"/>
    <property type="match status" value="1"/>
</dbReference>
<keyword evidence="3" id="KW-0804">Transcription</keyword>
<evidence type="ECO:0000256" key="3">
    <source>
        <dbReference type="ARBA" id="ARBA00023163"/>
    </source>
</evidence>
<keyword evidence="1" id="KW-0805">Transcription regulation</keyword>
<dbReference type="AlphaFoldDB" id="A0A3R8LW73"/>
<keyword evidence="6" id="KW-1185">Reference proteome</keyword>
<dbReference type="NCBIfam" id="TIGR02937">
    <property type="entry name" value="sigma70-ECF"/>
    <property type="match status" value="1"/>
</dbReference>
<dbReference type="RefSeq" id="WP_125126471.1">
    <property type="nucleotide sequence ID" value="NZ_RHJS01000002.1"/>
</dbReference>
<evidence type="ECO:0000259" key="4">
    <source>
        <dbReference type="Pfam" id="PF04542"/>
    </source>
</evidence>
<keyword evidence="2" id="KW-0731">Sigma factor</keyword>
<dbReference type="SUPFAM" id="SSF88946">
    <property type="entry name" value="Sigma2 domain of RNA polymerase sigma factors"/>
    <property type="match status" value="1"/>
</dbReference>
<evidence type="ECO:0000313" key="6">
    <source>
        <dbReference type="Proteomes" id="UP000274920"/>
    </source>
</evidence>
<dbReference type="InterPro" id="IPR039425">
    <property type="entry name" value="RNA_pol_sigma-70-like"/>
</dbReference>
<comment type="caution">
    <text evidence="5">The sequence shown here is derived from an EMBL/GenBank/DDBJ whole genome shotgun (WGS) entry which is preliminary data.</text>
</comment>
<dbReference type="Pfam" id="PF04542">
    <property type="entry name" value="Sigma70_r2"/>
    <property type="match status" value="1"/>
</dbReference>
<sequence>MSKLTNEEMTALIEKAVAGDKQSLETVLCGVQDLVFNLSLRMLGTFPDAEDASQDILLKVMTHLSSFKGESAFSTWVFRIAANHLKNYKKHMFAKFPLSFEYYGNDIENADLRDVPDLTQNVEQAILAEELKLSCTNVMLQCLDAESRCIFILGTMFKIDSRIAGDILGISPEAYRQRLVRVRRKVADFLSEYCGEYGSGKCRCANRVNYAIQNHRISPEHLSFTSASISGQTALEVKEAMEEIDGLSQVFSFCKTYQPPEDLKKFIEDFLGGASCSVVTNASAAGNADRV</sequence>
<dbReference type="InterPro" id="IPR007627">
    <property type="entry name" value="RNA_pol_sigma70_r2"/>
</dbReference>
<dbReference type="GO" id="GO:0006352">
    <property type="term" value="P:DNA-templated transcription initiation"/>
    <property type="evidence" value="ECO:0007669"/>
    <property type="project" value="InterPro"/>
</dbReference>
<accession>A0A3R8LW73</accession>
<name>A0A3R8LW73_9FIRM</name>
<feature type="domain" description="RNA polymerase sigma-70 region 2" evidence="4">
    <location>
        <begin position="32"/>
        <end position="89"/>
    </location>
</feature>
<evidence type="ECO:0000313" key="5">
    <source>
        <dbReference type="EMBL" id="RRK30665.1"/>
    </source>
</evidence>
<organism evidence="5 6">
    <name type="scientific">Schaedlerella arabinosiphila</name>
    <dbReference type="NCBI Taxonomy" id="2044587"/>
    <lineage>
        <taxon>Bacteria</taxon>
        <taxon>Bacillati</taxon>
        <taxon>Bacillota</taxon>
        <taxon>Clostridia</taxon>
        <taxon>Lachnospirales</taxon>
        <taxon>Lachnospiraceae</taxon>
        <taxon>Schaedlerella</taxon>
    </lineage>
</organism>
<dbReference type="InterPro" id="IPR013325">
    <property type="entry name" value="RNA_pol_sigma_r2"/>
</dbReference>
<proteinExistence type="predicted"/>
<dbReference type="PANTHER" id="PTHR43133:SF51">
    <property type="entry name" value="RNA POLYMERASE SIGMA FACTOR"/>
    <property type="match status" value="1"/>
</dbReference>